<gene>
    <name evidence="2" type="ORF">J9317_02325</name>
</gene>
<keyword evidence="3" id="KW-1185">Reference proteome</keyword>
<dbReference type="EMBL" id="JAGVRK010000001">
    <property type="protein sequence ID" value="MBS2967607.1"/>
    <property type="molecule type" value="Genomic_DNA"/>
</dbReference>
<dbReference type="RefSeq" id="WP_211556176.1">
    <property type="nucleotide sequence ID" value="NZ_JAGVRK010000001.1"/>
</dbReference>
<feature type="transmembrane region" description="Helical" evidence="1">
    <location>
        <begin position="64"/>
        <end position="84"/>
    </location>
</feature>
<feature type="transmembrane region" description="Helical" evidence="1">
    <location>
        <begin position="127"/>
        <end position="153"/>
    </location>
</feature>
<comment type="caution">
    <text evidence="2">The sequence shown here is derived from an EMBL/GenBank/DDBJ whole genome shotgun (WGS) entry which is preliminary data.</text>
</comment>
<dbReference type="Proteomes" id="UP000682403">
    <property type="component" value="Unassembled WGS sequence"/>
</dbReference>
<keyword evidence="1" id="KW-0472">Membrane</keyword>
<feature type="transmembrane region" description="Helical" evidence="1">
    <location>
        <begin position="200"/>
        <end position="222"/>
    </location>
</feature>
<name>A0ABS5LA56_9BACI</name>
<organism evidence="2 3">
    <name type="scientific">Metabacillus flavus</name>
    <dbReference type="NCBI Taxonomy" id="2823519"/>
    <lineage>
        <taxon>Bacteria</taxon>
        <taxon>Bacillati</taxon>
        <taxon>Bacillota</taxon>
        <taxon>Bacilli</taxon>
        <taxon>Bacillales</taxon>
        <taxon>Bacillaceae</taxon>
        <taxon>Metabacillus</taxon>
    </lineage>
</organism>
<accession>A0ABS5LA56</accession>
<feature type="transmembrane region" description="Helical" evidence="1">
    <location>
        <begin position="91"/>
        <end position="115"/>
    </location>
</feature>
<sequence length="255" mass="29315">MKKYLSVEDFRVLRKPLESGRQSPNSLAGALLLGSALQFLVWFLTYNVAGKYTNYPNSDEIRNVHFIITMVLIGCSILFSFPFVYKKAEKIQYLVSIITTQNFGVSFFLIALFLIGENEGITENMLISFTNIAMFFGILLLVCIFVRYSILINRGHYKTGSSSDIRREKIEKRLHLPTIIVGSTALVFIIQHVVRVLGLASIETIAMVAIFISISYTIIYVLPEQLIILYCKYRFKSFNYNERGYLYSETEEKER</sequence>
<feature type="transmembrane region" description="Helical" evidence="1">
    <location>
        <begin position="24"/>
        <end position="44"/>
    </location>
</feature>
<keyword evidence="1" id="KW-0812">Transmembrane</keyword>
<evidence type="ECO:0000256" key="1">
    <source>
        <dbReference type="SAM" id="Phobius"/>
    </source>
</evidence>
<feature type="transmembrane region" description="Helical" evidence="1">
    <location>
        <begin position="174"/>
        <end position="194"/>
    </location>
</feature>
<evidence type="ECO:0000313" key="3">
    <source>
        <dbReference type="Proteomes" id="UP000682403"/>
    </source>
</evidence>
<protein>
    <submittedName>
        <fullName evidence="2">ABC transporter ATPase</fullName>
    </submittedName>
</protein>
<proteinExistence type="predicted"/>
<evidence type="ECO:0000313" key="2">
    <source>
        <dbReference type="EMBL" id="MBS2967607.1"/>
    </source>
</evidence>
<reference evidence="2 3" key="1">
    <citation type="submission" date="2021-04" db="EMBL/GenBank/DDBJ databases">
        <title>Metabacillus sp. strain KIGAM252 whole genome sequence.</title>
        <authorList>
            <person name="Seo M.-J."/>
            <person name="Cho E.-S."/>
            <person name="Hwang C.Y."/>
            <person name="Yoon D.J."/>
        </authorList>
    </citation>
    <scope>NUCLEOTIDE SEQUENCE [LARGE SCALE GENOMIC DNA]</scope>
    <source>
        <strain evidence="2 3">KIGAM252</strain>
    </source>
</reference>
<keyword evidence="1" id="KW-1133">Transmembrane helix</keyword>